<reference evidence="5" key="2">
    <citation type="submission" date="2015-02" db="UniProtKB">
        <authorList>
            <consortium name="EnsemblMetazoa"/>
        </authorList>
    </citation>
    <scope>IDENTIFICATION</scope>
</reference>
<dbReference type="Gene3D" id="1.20.1280.50">
    <property type="match status" value="1"/>
</dbReference>
<proteinExistence type="predicted"/>
<accession>T1JID9</accession>
<dbReference type="eggNOG" id="ENOG502QU59">
    <property type="taxonomic scope" value="Eukaryota"/>
</dbReference>
<dbReference type="PANTHER" id="PTHR20872">
    <property type="match status" value="1"/>
</dbReference>
<dbReference type="SUPFAM" id="SSF52047">
    <property type="entry name" value="RNI-like"/>
    <property type="match status" value="1"/>
</dbReference>
<dbReference type="PROSITE" id="PS50181">
    <property type="entry name" value="FBOX"/>
    <property type="match status" value="1"/>
</dbReference>
<feature type="domain" description="F-box" evidence="4">
    <location>
        <begin position="8"/>
        <end position="54"/>
    </location>
</feature>
<evidence type="ECO:0000256" key="3">
    <source>
        <dbReference type="ARBA" id="ARBA00077971"/>
    </source>
</evidence>
<keyword evidence="6" id="KW-1185">Reference proteome</keyword>
<evidence type="ECO:0000313" key="5">
    <source>
        <dbReference type="EnsemblMetazoa" id="SMAR013620-PA"/>
    </source>
</evidence>
<evidence type="ECO:0000313" key="6">
    <source>
        <dbReference type="Proteomes" id="UP000014500"/>
    </source>
</evidence>
<evidence type="ECO:0000256" key="2">
    <source>
        <dbReference type="ARBA" id="ARBA00070268"/>
    </source>
</evidence>
<dbReference type="Pfam" id="PF12937">
    <property type="entry name" value="F-box-like"/>
    <property type="match status" value="1"/>
</dbReference>
<dbReference type="FunFam" id="3.80.10.10:FF:000260">
    <property type="entry name" value="F-box/LRR-repeat protein 8"/>
    <property type="match status" value="1"/>
</dbReference>
<evidence type="ECO:0000259" key="4">
    <source>
        <dbReference type="PROSITE" id="PS50181"/>
    </source>
</evidence>
<dbReference type="STRING" id="126957.T1JID9"/>
<organism evidence="5 6">
    <name type="scientific">Strigamia maritima</name>
    <name type="common">European centipede</name>
    <name type="synonym">Geophilus maritimus</name>
    <dbReference type="NCBI Taxonomy" id="126957"/>
    <lineage>
        <taxon>Eukaryota</taxon>
        <taxon>Metazoa</taxon>
        <taxon>Ecdysozoa</taxon>
        <taxon>Arthropoda</taxon>
        <taxon>Myriapoda</taxon>
        <taxon>Chilopoda</taxon>
        <taxon>Pleurostigmophora</taxon>
        <taxon>Geophilomorpha</taxon>
        <taxon>Linotaeniidae</taxon>
        <taxon>Strigamia</taxon>
    </lineage>
</organism>
<dbReference type="EMBL" id="JH429910">
    <property type="status" value="NOT_ANNOTATED_CDS"/>
    <property type="molecule type" value="Genomic_DNA"/>
</dbReference>
<dbReference type="SUPFAM" id="SSF81383">
    <property type="entry name" value="F-box domain"/>
    <property type="match status" value="1"/>
</dbReference>
<dbReference type="InterPro" id="IPR032675">
    <property type="entry name" value="LRR_dom_sf"/>
</dbReference>
<evidence type="ECO:0000256" key="1">
    <source>
        <dbReference type="ARBA" id="ARBA00022786"/>
    </source>
</evidence>
<dbReference type="AlphaFoldDB" id="T1JID9"/>
<dbReference type="PANTHER" id="PTHR20872:SF1">
    <property type="entry name" value="F-BOX DOMAIN-CONTAINING PROTEIN"/>
    <property type="match status" value="1"/>
</dbReference>
<name>T1JID9_STRMM</name>
<dbReference type="PhylomeDB" id="T1JID9"/>
<dbReference type="Proteomes" id="UP000014500">
    <property type="component" value="Unassembled WGS sequence"/>
</dbReference>
<sequence>MACLRLNSTGWQDLPDHIILQILSYLSRGDQYHAALTCASWYEHFLSPYNWRKYTFRFSTPEDKRHAACINSHGDHLRSIRIQLDQYESYNREMACATIRALARCPQRRLEKFIVQCSGRNPLFYAGLEFVGALQCLFGIPPNNVTLLTSLKCVDLSGLPFLFDDALFEALATNHPKLEYFNIQNSPLVCKVTPVCILNLVKKCRNLTDLRLLNCSLSEKVLLAFIEEDRYPLQHLGITCRREEKYTKDLTSGVWKTLVEHLPNLRVTLRFDHTCPLHKISQVLKPEIPCSVLRLETFTFIHDEIRLASQHYAKTLNKLIVQTRPSKELNAALLILSDRCIYLKSLHIFCVLDKETVEVILQQHPDMKTGGNFTLRHEVGPDGVWVTEEELNL</sequence>
<reference evidence="6" key="1">
    <citation type="submission" date="2011-05" db="EMBL/GenBank/DDBJ databases">
        <authorList>
            <person name="Richards S.R."/>
            <person name="Qu J."/>
            <person name="Jiang H."/>
            <person name="Jhangiani S.N."/>
            <person name="Agravi P."/>
            <person name="Goodspeed R."/>
            <person name="Gross S."/>
            <person name="Mandapat C."/>
            <person name="Jackson L."/>
            <person name="Mathew T."/>
            <person name="Pu L."/>
            <person name="Thornton R."/>
            <person name="Saada N."/>
            <person name="Wilczek-Boney K.B."/>
            <person name="Lee S."/>
            <person name="Kovar C."/>
            <person name="Wu Y."/>
            <person name="Scherer S.E."/>
            <person name="Worley K.C."/>
            <person name="Muzny D.M."/>
            <person name="Gibbs R."/>
        </authorList>
    </citation>
    <scope>NUCLEOTIDE SEQUENCE</scope>
    <source>
        <strain evidence="6">Brora</strain>
    </source>
</reference>
<dbReference type="Gene3D" id="3.80.10.10">
    <property type="entry name" value="Ribonuclease Inhibitor"/>
    <property type="match status" value="1"/>
</dbReference>
<dbReference type="InterPro" id="IPR001810">
    <property type="entry name" value="F-box_dom"/>
</dbReference>
<dbReference type="EnsemblMetazoa" id="SMAR013620-RA">
    <property type="protein sequence ID" value="SMAR013620-PA"/>
    <property type="gene ID" value="SMAR013620"/>
</dbReference>
<dbReference type="OMA" id="FHFRFYG"/>
<dbReference type="HOGENOM" id="CLU_062031_0_0_1"/>
<keyword evidence="1" id="KW-0833">Ubl conjugation pathway</keyword>
<protein>
    <recommendedName>
        <fullName evidence="2">F-box/LRR-repeat protein 8</fullName>
    </recommendedName>
    <alternativeName>
        <fullName evidence="3">F-box and leucine-rich repeat protein 8</fullName>
    </alternativeName>
</protein>
<dbReference type="InterPro" id="IPR036047">
    <property type="entry name" value="F-box-like_dom_sf"/>
</dbReference>